<dbReference type="Proteomes" id="UP000593765">
    <property type="component" value="Chromosome"/>
</dbReference>
<feature type="transmembrane region" description="Helical" evidence="1">
    <location>
        <begin position="67"/>
        <end position="86"/>
    </location>
</feature>
<keyword evidence="3" id="KW-1185">Reference proteome</keyword>
<feature type="transmembrane region" description="Helical" evidence="1">
    <location>
        <begin position="93"/>
        <end position="114"/>
    </location>
</feature>
<dbReference type="EMBL" id="CP063458">
    <property type="protein sequence ID" value="QOV87914.1"/>
    <property type="molecule type" value="Genomic_DNA"/>
</dbReference>
<organism evidence="2 3">
    <name type="scientific">Humisphaera borealis</name>
    <dbReference type="NCBI Taxonomy" id="2807512"/>
    <lineage>
        <taxon>Bacteria</taxon>
        <taxon>Pseudomonadati</taxon>
        <taxon>Planctomycetota</taxon>
        <taxon>Phycisphaerae</taxon>
        <taxon>Tepidisphaerales</taxon>
        <taxon>Tepidisphaeraceae</taxon>
        <taxon>Humisphaera</taxon>
    </lineage>
</organism>
<dbReference type="KEGG" id="hbs:IPV69_16770"/>
<protein>
    <submittedName>
        <fullName evidence="2">Uncharacterized protein</fullName>
    </submittedName>
</protein>
<keyword evidence="1" id="KW-0472">Membrane</keyword>
<proteinExistence type="predicted"/>
<keyword evidence="1" id="KW-0812">Transmembrane</keyword>
<gene>
    <name evidence="2" type="ORF">IPV69_16770</name>
</gene>
<keyword evidence="1" id="KW-1133">Transmembrane helix</keyword>
<evidence type="ECO:0000313" key="3">
    <source>
        <dbReference type="Proteomes" id="UP000593765"/>
    </source>
</evidence>
<feature type="transmembrane region" description="Helical" evidence="1">
    <location>
        <begin position="21"/>
        <end position="47"/>
    </location>
</feature>
<feature type="transmembrane region" description="Helical" evidence="1">
    <location>
        <begin position="120"/>
        <end position="143"/>
    </location>
</feature>
<evidence type="ECO:0000256" key="1">
    <source>
        <dbReference type="SAM" id="Phobius"/>
    </source>
</evidence>
<evidence type="ECO:0000313" key="2">
    <source>
        <dbReference type="EMBL" id="QOV87914.1"/>
    </source>
</evidence>
<dbReference type="RefSeq" id="WP_206290829.1">
    <property type="nucleotide sequence ID" value="NZ_CP063458.1"/>
</dbReference>
<name>A0A7M2WRN2_9BACT</name>
<dbReference type="AlphaFoldDB" id="A0A7M2WRN2"/>
<reference evidence="2 3" key="1">
    <citation type="submission" date="2020-10" db="EMBL/GenBank/DDBJ databases">
        <title>Wide distribution of Phycisphaera-like planctomycetes from WD2101 soil group in peatlands and genome analysis of the first cultivated representative.</title>
        <authorList>
            <person name="Dedysh S.N."/>
            <person name="Beletsky A.V."/>
            <person name="Ivanova A."/>
            <person name="Kulichevskaya I.S."/>
            <person name="Suzina N.E."/>
            <person name="Philippov D.A."/>
            <person name="Rakitin A.L."/>
            <person name="Mardanov A.V."/>
            <person name="Ravin N.V."/>
        </authorList>
    </citation>
    <scope>NUCLEOTIDE SEQUENCE [LARGE SCALE GENOMIC DNA]</scope>
    <source>
        <strain evidence="2 3">M1803</strain>
    </source>
</reference>
<accession>A0A7M2WRN2</accession>
<sequence>MTDDSSDRKKIPMTAAATEKMLRVLLKASGLVLMLALPAALMPTSWMQRTNDLLLHQPLAATPLAEYLTRSLSGLYASLGLVTWFLATDVRRYAPVIACKSVAGMLFAIGIFVLDLSIGLPWYWTAVEGPGIFVLCAAGLFLARRVGRSATISPTTSGTH</sequence>